<evidence type="ECO:0000313" key="3">
    <source>
        <dbReference type="Proteomes" id="UP001203297"/>
    </source>
</evidence>
<evidence type="ECO:0000256" key="1">
    <source>
        <dbReference type="SAM" id="MobiDB-lite"/>
    </source>
</evidence>
<evidence type="ECO:0000313" key="2">
    <source>
        <dbReference type="EMBL" id="KAI0301077.1"/>
    </source>
</evidence>
<dbReference type="Proteomes" id="UP001203297">
    <property type="component" value="Unassembled WGS sequence"/>
</dbReference>
<feature type="compositionally biased region" description="Basic residues" evidence="1">
    <location>
        <begin position="1"/>
        <end position="15"/>
    </location>
</feature>
<feature type="region of interest" description="Disordered" evidence="1">
    <location>
        <begin position="1"/>
        <end position="335"/>
    </location>
</feature>
<keyword evidence="3" id="KW-1185">Reference proteome</keyword>
<feature type="compositionally biased region" description="Pro residues" evidence="1">
    <location>
        <begin position="209"/>
        <end position="219"/>
    </location>
</feature>
<organism evidence="2 3">
    <name type="scientific">Multifurca ochricompacta</name>
    <dbReference type="NCBI Taxonomy" id="376703"/>
    <lineage>
        <taxon>Eukaryota</taxon>
        <taxon>Fungi</taxon>
        <taxon>Dikarya</taxon>
        <taxon>Basidiomycota</taxon>
        <taxon>Agaricomycotina</taxon>
        <taxon>Agaricomycetes</taxon>
        <taxon>Russulales</taxon>
        <taxon>Russulaceae</taxon>
        <taxon>Multifurca</taxon>
    </lineage>
</organism>
<protein>
    <submittedName>
        <fullName evidence="2">Uncharacterized protein</fullName>
    </submittedName>
</protein>
<dbReference type="AlphaFoldDB" id="A0AAD4M3R7"/>
<feature type="compositionally biased region" description="Polar residues" evidence="1">
    <location>
        <begin position="308"/>
        <end position="335"/>
    </location>
</feature>
<name>A0AAD4M3R7_9AGAM</name>
<feature type="compositionally biased region" description="Polar residues" evidence="1">
    <location>
        <begin position="142"/>
        <end position="154"/>
    </location>
</feature>
<gene>
    <name evidence="2" type="ORF">B0F90DRAFT_1810278</name>
</gene>
<feature type="compositionally biased region" description="Low complexity" evidence="1">
    <location>
        <begin position="284"/>
        <end position="307"/>
    </location>
</feature>
<proteinExistence type="predicted"/>
<reference evidence="2" key="1">
    <citation type="journal article" date="2022" name="New Phytol.">
        <title>Evolutionary transition to the ectomycorrhizal habit in the genomes of a hyperdiverse lineage of mushroom-forming fungi.</title>
        <authorList>
            <person name="Looney B."/>
            <person name="Miyauchi S."/>
            <person name="Morin E."/>
            <person name="Drula E."/>
            <person name="Courty P.E."/>
            <person name="Kohler A."/>
            <person name="Kuo A."/>
            <person name="LaButti K."/>
            <person name="Pangilinan J."/>
            <person name="Lipzen A."/>
            <person name="Riley R."/>
            <person name="Andreopoulos W."/>
            <person name="He G."/>
            <person name="Johnson J."/>
            <person name="Nolan M."/>
            <person name="Tritt A."/>
            <person name="Barry K.W."/>
            <person name="Grigoriev I.V."/>
            <person name="Nagy L.G."/>
            <person name="Hibbett D."/>
            <person name="Henrissat B."/>
            <person name="Matheny P.B."/>
            <person name="Labbe J."/>
            <person name="Martin F.M."/>
        </authorList>
    </citation>
    <scope>NUCLEOTIDE SEQUENCE</scope>
    <source>
        <strain evidence="2">BPL690</strain>
    </source>
</reference>
<accession>A0AAD4M3R7</accession>
<comment type="caution">
    <text evidence="2">The sequence shown here is derived from an EMBL/GenBank/DDBJ whole genome shotgun (WGS) entry which is preliminary data.</text>
</comment>
<feature type="compositionally biased region" description="Polar residues" evidence="1">
    <location>
        <begin position="29"/>
        <end position="40"/>
    </location>
</feature>
<dbReference type="EMBL" id="WTXG01000016">
    <property type="protein sequence ID" value="KAI0301077.1"/>
    <property type="molecule type" value="Genomic_DNA"/>
</dbReference>
<feature type="compositionally biased region" description="Basic and acidic residues" evidence="1">
    <location>
        <begin position="430"/>
        <end position="439"/>
    </location>
</feature>
<feature type="region of interest" description="Disordered" evidence="1">
    <location>
        <begin position="430"/>
        <end position="453"/>
    </location>
</feature>
<sequence>MPTRGHRPNLTRTHSRGSSGGSSKVIPNLQLTQKDPVQQTKIDKARRTSHTFEPAARAANVLRTGSTVRVQSREHVPSAAQRRAPNPHPSRGGKPKAGFTIAASTVGSDDEDEWVSSERSGKKTPQEHSPTTPVDPAGQRANGRNSAFVPSTTPRAEPASSRPRVQTNGFAPSRPPHVAPSNSSQYSKEQESVNKDLYSQPDTTENDSQPPPLHQPRTPPSRITDQLPSPKSPLRLHPYASGRARPPSTRSLIADHSHTHPLRPHPLIRGQSFGHGHLAPLKVSSDAAQAQLSSSPPSRAASTSPTSIRTIQTPVQTASPSSNFSSAIFRRPSTSSTHSVATLPIQFATPVKRGRTISTLSTASSSSSAALSSLVHLPTRGSTVATQNTPLNPHSHPESVHTLLPPPYVTPHFMILQWRNPIRESHERVGLHVRDKDPPTRCPIGVPSPPPPS</sequence>